<dbReference type="InterPro" id="IPR052073">
    <property type="entry name" value="Amide_Lactam_Regulators"/>
</dbReference>
<dbReference type="OrthoDB" id="2891848at2759"/>
<dbReference type="AlphaFoldDB" id="A0A225B768"/>
<dbReference type="PANTHER" id="PTHR47171:SF6">
    <property type="entry name" value="SPECIFIC TRANSCRIPTION FACTOR, PUTATIVE (AFU_ORTHOLOGUE AFUA_2G06130)-RELATED"/>
    <property type="match status" value="1"/>
</dbReference>
<feature type="region of interest" description="Disordered" evidence="6">
    <location>
        <begin position="851"/>
        <end position="871"/>
    </location>
</feature>
<evidence type="ECO:0000313" key="9">
    <source>
        <dbReference type="Proteomes" id="UP000214365"/>
    </source>
</evidence>
<organism evidence="8 9">
    <name type="scientific">Talaromyces atroroseus</name>
    <dbReference type="NCBI Taxonomy" id="1441469"/>
    <lineage>
        <taxon>Eukaryota</taxon>
        <taxon>Fungi</taxon>
        <taxon>Dikarya</taxon>
        <taxon>Ascomycota</taxon>
        <taxon>Pezizomycotina</taxon>
        <taxon>Eurotiomycetes</taxon>
        <taxon>Eurotiomycetidae</taxon>
        <taxon>Eurotiales</taxon>
        <taxon>Trichocomaceae</taxon>
        <taxon>Talaromyces</taxon>
        <taxon>Talaromyces sect. Trachyspermi</taxon>
    </lineage>
</organism>
<evidence type="ECO:0000313" key="8">
    <source>
        <dbReference type="EMBL" id="OKL61767.1"/>
    </source>
</evidence>
<dbReference type="GO" id="GO:0003677">
    <property type="term" value="F:DNA binding"/>
    <property type="evidence" value="ECO:0007669"/>
    <property type="project" value="UniProtKB-KW"/>
</dbReference>
<dbReference type="PANTHER" id="PTHR47171">
    <property type="entry name" value="FARA-RELATED"/>
    <property type="match status" value="1"/>
</dbReference>
<dbReference type="RefSeq" id="XP_020121888.1">
    <property type="nucleotide sequence ID" value="XM_020264510.1"/>
</dbReference>
<feature type="region of interest" description="Disordered" evidence="6">
    <location>
        <begin position="374"/>
        <end position="414"/>
    </location>
</feature>
<feature type="compositionally biased region" description="Polar residues" evidence="6">
    <location>
        <begin position="374"/>
        <end position="401"/>
    </location>
</feature>
<keyword evidence="2" id="KW-0805">Transcription regulation</keyword>
<keyword evidence="4" id="KW-0804">Transcription</keyword>
<dbReference type="InterPro" id="IPR029058">
    <property type="entry name" value="AB_hydrolase_fold"/>
</dbReference>
<dbReference type="GeneID" id="31002220"/>
<evidence type="ECO:0000256" key="4">
    <source>
        <dbReference type="ARBA" id="ARBA00023163"/>
    </source>
</evidence>
<dbReference type="Pfam" id="PF04082">
    <property type="entry name" value="Fungal_trans"/>
    <property type="match status" value="1"/>
</dbReference>
<dbReference type="SUPFAM" id="SSF53474">
    <property type="entry name" value="alpha/beta-Hydrolases"/>
    <property type="match status" value="1"/>
</dbReference>
<dbReference type="InterPro" id="IPR007219">
    <property type="entry name" value="XnlR_reg_dom"/>
</dbReference>
<evidence type="ECO:0000256" key="3">
    <source>
        <dbReference type="ARBA" id="ARBA00023125"/>
    </source>
</evidence>
<keyword evidence="1" id="KW-0862">Zinc</keyword>
<keyword evidence="5" id="KW-0539">Nucleus</keyword>
<name>A0A225B768_TALAT</name>
<accession>A0A225B768</accession>
<evidence type="ECO:0000256" key="6">
    <source>
        <dbReference type="SAM" id="MobiDB-lite"/>
    </source>
</evidence>
<evidence type="ECO:0000256" key="1">
    <source>
        <dbReference type="ARBA" id="ARBA00022833"/>
    </source>
</evidence>
<protein>
    <recommendedName>
        <fullName evidence="7">Xylanolytic transcriptional activator regulatory domain-containing protein</fullName>
    </recommendedName>
</protein>
<evidence type="ECO:0000256" key="2">
    <source>
        <dbReference type="ARBA" id="ARBA00023015"/>
    </source>
</evidence>
<keyword evidence="9" id="KW-1185">Reference proteome</keyword>
<dbReference type="GO" id="GO:0006351">
    <property type="term" value="P:DNA-templated transcription"/>
    <property type="evidence" value="ECO:0007669"/>
    <property type="project" value="InterPro"/>
</dbReference>
<dbReference type="CDD" id="cd12148">
    <property type="entry name" value="fungal_TF_MHR"/>
    <property type="match status" value="1"/>
</dbReference>
<keyword evidence="3" id="KW-0238">DNA-binding</keyword>
<evidence type="ECO:0000259" key="7">
    <source>
        <dbReference type="Pfam" id="PF04082"/>
    </source>
</evidence>
<proteinExistence type="predicted"/>
<comment type="caution">
    <text evidence="8">The sequence shown here is derived from an EMBL/GenBank/DDBJ whole genome shotgun (WGS) entry which is preliminary data.</text>
</comment>
<dbReference type="EMBL" id="LFMY01000003">
    <property type="protein sequence ID" value="OKL61767.1"/>
    <property type="molecule type" value="Genomic_DNA"/>
</dbReference>
<feature type="domain" description="Xylanolytic transcriptional activator regulatory" evidence="7">
    <location>
        <begin position="497"/>
        <end position="662"/>
    </location>
</feature>
<gene>
    <name evidence="8" type="ORF">UA08_02465</name>
</gene>
<evidence type="ECO:0000256" key="5">
    <source>
        <dbReference type="ARBA" id="ARBA00023242"/>
    </source>
</evidence>
<sequence length="936" mass="103962">MQSLQPKLYDGEQLDEVAGFPTLYNFFAGDPQKPLVVFIPGNVHNARVAYGGHQGYEPRDFLAYWLNSHGHGLLAISYPLESEPTIMPATAPHFRTRDWGKQAAEVTHRIIKQHGLSNQVVLTAWSMGGRIVMPFSAAAQSLGIDVVLFVPLAATPGIYGLRPPKRETNSTAAGYAELSNVLGSFARQVQEQGQLWNGGRVIVPDEIYLSEYCGATPVSLSGCHLSYDSDSRGFVQDDLTSTEDAAVDQVQHCPMIVALTGNSPLDARHVFTDQATWSFVLTRKLMHEIEDHGLNKIVGNGTWDKLIEMVHSVPTHISYSIPGNHFFFLGEFGARETAAAIVKYLENASAFRRDFESLLRGEAYISDTSNVSVASPLSSAQPQSGNGTEMIASSSSNTQEASPEDNSHASRPATGDLNLESAYQTVSSSKPATQSTGTWLVENLKASGTPKRVSGDAIMPEGIFSNTNSATQKLLASLLEEECFSELPSEQPLSKLLTYYAEEVYPVFPIVNIKSFETDIDRNSKILLSQAMCLIASMSPQCTEFLYLRGRDDLLLDPRLFANRLFCAMRCVIDVGTITNKMVQLQALGALSLYSEGQEGPTLAAQFCAKMIQLVQTLGLHVQMENKHEEEHAVTALCCAWAIDRMNAAIHGRPVSMHERDIGRDFNECIEAQSPAFRLLLRVVSQLNQVIDLYRPQKNTKPAETEFICPRFEDLVISAHGANLEDKFLNTIEVLYLAVVIVSCRNREKPTHNRARQLLAASRITSLVRQEYGNELMIFSFVPYAVSLSLSIYYKQMRYNKVPLYRQRARSELQSTCDLLDQLSEHFYISYMMAKVGRATLAEMDRAQDRKNLTEVSPNMSSQPPPYSEINQPYDPEVSCSAVDNGVANSGYVDIFDLFDARFELQGVDAVFQSGLDLRMPRFPSPYIDRLIIPRK</sequence>
<dbReference type="GO" id="GO:0008270">
    <property type="term" value="F:zinc ion binding"/>
    <property type="evidence" value="ECO:0007669"/>
    <property type="project" value="InterPro"/>
</dbReference>
<reference evidence="8 9" key="1">
    <citation type="submission" date="2015-06" db="EMBL/GenBank/DDBJ databases">
        <title>Talaromyces atroroseus IBT 11181 draft genome.</title>
        <authorList>
            <person name="Rasmussen K.B."/>
            <person name="Rasmussen S."/>
            <person name="Petersen B."/>
            <person name="Sicheritz-Ponten T."/>
            <person name="Mortensen U.H."/>
            <person name="Thrane U."/>
        </authorList>
    </citation>
    <scope>NUCLEOTIDE SEQUENCE [LARGE SCALE GENOMIC DNA]</scope>
    <source>
        <strain evidence="8 9">IBT 11181</strain>
    </source>
</reference>
<dbReference type="Proteomes" id="UP000214365">
    <property type="component" value="Unassembled WGS sequence"/>
</dbReference>
<dbReference type="Gene3D" id="3.40.50.1820">
    <property type="entry name" value="alpha/beta hydrolase"/>
    <property type="match status" value="1"/>
</dbReference>